<evidence type="ECO:0000256" key="5">
    <source>
        <dbReference type="ARBA" id="ARBA00022679"/>
    </source>
</evidence>
<dbReference type="Proteomes" id="UP000262257">
    <property type="component" value="Unassembled WGS sequence"/>
</dbReference>
<dbReference type="UniPathway" id="UPA00078"/>
<dbReference type="EC" id="2.1.1.197" evidence="3 8"/>
<dbReference type="GO" id="GO:0010340">
    <property type="term" value="F:carboxyl-O-methyltransferase activity"/>
    <property type="evidence" value="ECO:0007669"/>
    <property type="project" value="UniProtKB-UniRule"/>
</dbReference>
<comment type="function">
    <text evidence="8">Converts the free carboxyl group of a malonyl-thioester to its methyl ester by transfer of a methyl group from S-adenosyl-L-methionine (SAM). It allows to synthesize pimeloyl-ACP via the fatty acid synthetic pathway.</text>
</comment>
<comment type="similarity">
    <text evidence="8">Belongs to the methyltransferase superfamily.</text>
</comment>
<evidence type="ECO:0000256" key="7">
    <source>
        <dbReference type="ARBA" id="ARBA00022756"/>
    </source>
</evidence>
<dbReference type="PANTHER" id="PTHR13090:SF1">
    <property type="entry name" value="ARGININE-HYDROXYLASE NDUFAF5, MITOCHONDRIAL"/>
    <property type="match status" value="1"/>
</dbReference>
<dbReference type="NCBIfam" id="TIGR02072">
    <property type="entry name" value="BioC"/>
    <property type="match status" value="1"/>
</dbReference>
<dbReference type="HAMAP" id="MF_00835">
    <property type="entry name" value="BioC"/>
    <property type="match status" value="1"/>
</dbReference>
<evidence type="ECO:0000256" key="1">
    <source>
        <dbReference type="ARBA" id="ARBA00000852"/>
    </source>
</evidence>
<dbReference type="PANTHER" id="PTHR13090">
    <property type="entry name" value="ARGININE-HYDROXYLASE NDUFAF5, MITOCHONDRIAL"/>
    <property type="match status" value="1"/>
</dbReference>
<comment type="caution">
    <text evidence="10">The sequence shown here is derived from an EMBL/GenBank/DDBJ whole genome shotgun (WGS) entry which is preliminary data.</text>
</comment>
<comment type="pathway">
    <text evidence="2 8">Cofactor biosynthesis; biotin biosynthesis.</text>
</comment>
<dbReference type="InterPro" id="IPR029063">
    <property type="entry name" value="SAM-dependent_MTases_sf"/>
</dbReference>
<evidence type="ECO:0000313" key="10">
    <source>
        <dbReference type="EMBL" id="HCM31395.1"/>
    </source>
</evidence>
<dbReference type="GO" id="GO:0102130">
    <property type="term" value="F:malonyl-CoA methyltransferase activity"/>
    <property type="evidence" value="ECO:0007669"/>
    <property type="project" value="UniProtKB-EC"/>
</dbReference>
<evidence type="ECO:0000313" key="11">
    <source>
        <dbReference type="Proteomes" id="UP000262257"/>
    </source>
</evidence>
<dbReference type="EMBL" id="DPXL01000092">
    <property type="protein sequence ID" value="HCM31395.1"/>
    <property type="molecule type" value="Genomic_DNA"/>
</dbReference>
<reference evidence="10 11" key="1">
    <citation type="journal article" date="2018" name="Nat. Biotechnol.">
        <title>A standardized bacterial taxonomy based on genome phylogeny substantially revises the tree of life.</title>
        <authorList>
            <person name="Parks D.H."/>
            <person name="Chuvochina M."/>
            <person name="Waite D.W."/>
            <person name="Rinke C."/>
            <person name="Skarshewski A."/>
            <person name="Chaumeil P.A."/>
            <person name="Hugenholtz P."/>
        </authorList>
    </citation>
    <scope>NUCLEOTIDE SEQUENCE [LARGE SCALE GENOMIC DNA]</scope>
    <source>
        <strain evidence="10">UBA10045</strain>
    </source>
</reference>
<comment type="catalytic activity">
    <reaction evidence="1 8">
        <text>malonyl-[ACP] + S-adenosyl-L-methionine = malonyl-[ACP] methyl ester + S-adenosyl-L-homocysteine</text>
        <dbReference type="Rhea" id="RHEA:17105"/>
        <dbReference type="Rhea" id="RHEA-COMP:9623"/>
        <dbReference type="Rhea" id="RHEA-COMP:9954"/>
        <dbReference type="ChEBI" id="CHEBI:57856"/>
        <dbReference type="ChEBI" id="CHEBI:59789"/>
        <dbReference type="ChEBI" id="CHEBI:78449"/>
        <dbReference type="ChEBI" id="CHEBI:78845"/>
        <dbReference type="EC" id="2.1.1.197"/>
    </reaction>
</comment>
<dbReference type="CDD" id="cd02440">
    <property type="entry name" value="AdoMet_MTases"/>
    <property type="match status" value="1"/>
</dbReference>
<organism evidence="10 11">
    <name type="scientific">Acinetobacter radioresistens</name>
    <dbReference type="NCBI Taxonomy" id="40216"/>
    <lineage>
        <taxon>Bacteria</taxon>
        <taxon>Pseudomonadati</taxon>
        <taxon>Pseudomonadota</taxon>
        <taxon>Gammaproteobacteria</taxon>
        <taxon>Moraxellales</taxon>
        <taxon>Moraxellaceae</taxon>
        <taxon>Acinetobacter</taxon>
    </lineage>
</organism>
<dbReference type="InterPro" id="IPR050602">
    <property type="entry name" value="Malonyl-ACP_OMT"/>
</dbReference>
<evidence type="ECO:0000259" key="9">
    <source>
        <dbReference type="Pfam" id="PF08241"/>
    </source>
</evidence>
<dbReference type="AlphaFoldDB" id="A0A3D3G0L1"/>
<dbReference type="Gene3D" id="3.40.50.150">
    <property type="entry name" value="Vaccinia Virus protein VP39"/>
    <property type="match status" value="1"/>
</dbReference>
<dbReference type="GO" id="GO:0008757">
    <property type="term" value="F:S-adenosylmethionine-dependent methyltransferase activity"/>
    <property type="evidence" value="ECO:0007669"/>
    <property type="project" value="InterPro"/>
</dbReference>
<keyword evidence="6 8" id="KW-0949">S-adenosyl-L-methionine</keyword>
<keyword evidence="7 8" id="KW-0093">Biotin biosynthesis</keyword>
<dbReference type="RefSeq" id="WP_265761083.1">
    <property type="nucleotide sequence ID" value="NZ_JANRFO010000005.1"/>
</dbReference>
<keyword evidence="5 8" id="KW-0808">Transferase</keyword>
<dbReference type="GO" id="GO:0009102">
    <property type="term" value="P:biotin biosynthetic process"/>
    <property type="evidence" value="ECO:0007669"/>
    <property type="project" value="UniProtKB-UniRule"/>
</dbReference>
<accession>A0A3D3G0L1</accession>
<keyword evidence="4 8" id="KW-0489">Methyltransferase</keyword>
<dbReference type="GO" id="GO:0032259">
    <property type="term" value="P:methylation"/>
    <property type="evidence" value="ECO:0007669"/>
    <property type="project" value="UniProtKB-KW"/>
</dbReference>
<dbReference type="InterPro" id="IPR011814">
    <property type="entry name" value="BioC"/>
</dbReference>
<dbReference type="SUPFAM" id="SSF53335">
    <property type="entry name" value="S-adenosyl-L-methionine-dependent methyltransferases"/>
    <property type="match status" value="1"/>
</dbReference>
<proteinExistence type="inferred from homology"/>
<feature type="domain" description="Methyltransferase type 11" evidence="9">
    <location>
        <begin position="53"/>
        <end position="144"/>
    </location>
</feature>
<sequence>MSQNFHIDTGLIAQRFAKAASSYSEHAVAQKIICQRLIEMMRRHISIQLPRVLELGCGSGHLTILLQQNFQIEQLILNDLYPEVRQHFSAAEQLDWCIGDIERLDFPEQLDAIMSSSVLQWMHDLEQVFKKCSEALKPQGWFCFSSFGSENLREIKTLTGQGLNYLSLEELKEKMCKSGFEVLEIQEEQETLYFEHPKQVLQHLKLTGVTATSSQHRWTKQSLYKFYDQYQQFVKSPAYEGIQQYPLTYHPIYCIARRVR</sequence>
<dbReference type="Pfam" id="PF08241">
    <property type="entry name" value="Methyltransf_11"/>
    <property type="match status" value="1"/>
</dbReference>
<name>A0A3D3G0L1_ACIRA</name>
<evidence type="ECO:0000256" key="8">
    <source>
        <dbReference type="HAMAP-Rule" id="MF_00835"/>
    </source>
</evidence>
<evidence type="ECO:0000256" key="3">
    <source>
        <dbReference type="ARBA" id="ARBA00012327"/>
    </source>
</evidence>
<protein>
    <recommendedName>
        <fullName evidence="3 8">Malonyl-[acyl-carrier protein] O-methyltransferase</fullName>
        <shortName evidence="8">Malonyl-ACP O-methyltransferase</shortName>
        <ecNumber evidence="3 8">2.1.1.197</ecNumber>
    </recommendedName>
    <alternativeName>
        <fullName evidence="8">Biotin synthesis protein BioC</fullName>
    </alternativeName>
</protein>
<evidence type="ECO:0000256" key="2">
    <source>
        <dbReference type="ARBA" id="ARBA00004746"/>
    </source>
</evidence>
<gene>
    <name evidence="8 10" type="primary">bioC</name>
    <name evidence="10" type="ORF">DIC32_07370</name>
</gene>
<evidence type="ECO:0000256" key="4">
    <source>
        <dbReference type="ARBA" id="ARBA00022603"/>
    </source>
</evidence>
<dbReference type="InterPro" id="IPR013216">
    <property type="entry name" value="Methyltransf_11"/>
</dbReference>
<evidence type="ECO:0000256" key="6">
    <source>
        <dbReference type="ARBA" id="ARBA00022691"/>
    </source>
</evidence>